<evidence type="ECO:0000313" key="2">
    <source>
        <dbReference type="Proteomes" id="UP000549250"/>
    </source>
</evidence>
<accession>A0A839T5M0</accession>
<reference evidence="1 2" key="1">
    <citation type="submission" date="2020-08" db="EMBL/GenBank/DDBJ databases">
        <title>Genomic Encyclopedia of Type Strains, Phase III (KMG-III): the genomes of soil and plant-associated and newly described type strains.</title>
        <authorList>
            <person name="Whitman W."/>
        </authorList>
    </citation>
    <scope>NUCLEOTIDE SEQUENCE [LARGE SCALE GENOMIC DNA]</scope>
    <source>
        <strain evidence="1 2">CECT 4462</strain>
    </source>
</reference>
<organism evidence="1 2">
    <name type="scientific">Azomonas macrocytogenes</name>
    <name type="common">Azotobacter macrocytogenes</name>
    <dbReference type="NCBI Taxonomy" id="69962"/>
    <lineage>
        <taxon>Bacteria</taxon>
        <taxon>Pseudomonadati</taxon>
        <taxon>Pseudomonadota</taxon>
        <taxon>Gammaproteobacteria</taxon>
        <taxon>Pseudomonadales</taxon>
        <taxon>Pseudomonadaceae</taxon>
        <taxon>Azomonas</taxon>
    </lineage>
</organism>
<dbReference type="AlphaFoldDB" id="A0A839T5M0"/>
<evidence type="ECO:0000313" key="1">
    <source>
        <dbReference type="EMBL" id="MBB3104090.1"/>
    </source>
</evidence>
<name>A0A839T5M0_AZOMA</name>
<sequence length="62" mass="7369">MTYKGYTARIEFDERGDIFVGRVLDLRDIISFHADSVVRQIINLVDFSTRCHDRANRRLRQL</sequence>
<comment type="caution">
    <text evidence="1">The sequence shown here is derived from an EMBL/GenBank/DDBJ whole genome shotgun (WGS) entry which is preliminary data.</text>
</comment>
<protein>
    <submittedName>
        <fullName evidence="1">Putative HicB family RNase H-like nuclease</fullName>
    </submittedName>
</protein>
<dbReference type="Proteomes" id="UP000549250">
    <property type="component" value="Unassembled WGS sequence"/>
</dbReference>
<dbReference type="EMBL" id="JACHXI010000012">
    <property type="protein sequence ID" value="MBB3104090.1"/>
    <property type="molecule type" value="Genomic_DNA"/>
</dbReference>
<keyword evidence="2" id="KW-1185">Reference proteome</keyword>
<gene>
    <name evidence="1" type="ORF">FHR87_002502</name>
</gene>
<proteinExistence type="predicted"/>